<evidence type="ECO:0008006" key="4">
    <source>
        <dbReference type="Google" id="ProtNLM"/>
    </source>
</evidence>
<feature type="region of interest" description="Disordered" evidence="1">
    <location>
        <begin position="80"/>
        <end position="101"/>
    </location>
</feature>
<gene>
    <name evidence="2" type="ORF">FJV41_06345</name>
</gene>
<reference evidence="2 3" key="1">
    <citation type="submission" date="2019-06" db="EMBL/GenBank/DDBJ databases">
        <authorList>
            <person name="Livingstone P."/>
            <person name="Whitworth D."/>
        </authorList>
    </citation>
    <scope>NUCLEOTIDE SEQUENCE [LARGE SCALE GENOMIC DNA]</scope>
    <source>
        <strain evidence="2 3">AM401</strain>
    </source>
</reference>
<dbReference type="AlphaFoldDB" id="A0A540X6C2"/>
<keyword evidence="3" id="KW-1185">Reference proteome</keyword>
<dbReference type="RefSeq" id="WP_141641509.1">
    <property type="nucleotide sequence ID" value="NZ_VIFM01000017.1"/>
</dbReference>
<dbReference type="Proteomes" id="UP000315369">
    <property type="component" value="Unassembled WGS sequence"/>
</dbReference>
<dbReference type="EMBL" id="VIFM01000017">
    <property type="protein sequence ID" value="TQF16772.1"/>
    <property type="molecule type" value="Genomic_DNA"/>
</dbReference>
<name>A0A540X6C2_9BACT</name>
<evidence type="ECO:0000256" key="1">
    <source>
        <dbReference type="SAM" id="MobiDB-lite"/>
    </source>
</evidence>
<evidence type="ECO:0000313" key="2">
    <source>
        <dbReference type="EMBL" id="TQF16772.1"/>
    </source>
</evidence>
<protein>
    <recommendedName>
        <fullName evidence="4">Lipoprotein</fullName>
    </recommendedName>
</protein>
<organism evidence="2 3">
    <name type="scientific">Myxococcus llanfairpwllgwyngyllgogerychwyrndrobwllllantysiliogogogochensis</name>
    <dbReference type="NCBI Taxonomy" id="2590453"/>
    <lineage>
        <taxon>Bacteria</taxon>
        <taxon>Pseudomonadati</taxon>
        <taxon>Myxococcota</taxon>
        <taxon>Myxococcia</taxon>
        <taxon>Myxococcales</taxon>
        <taxon>Cystobacterineae</taxon>
        <taxon>Myxococcaceae</taxon>
        <taxon>Myxococcus</taxon>
    </lineage>
</organism>
<evidence type="ECO:0000313" key="3">
    <source>
        <dbReference type="Proteomes" id="UP000315369"/>
    </source>
</evidence>
<dbReference type="PROSITE" id="PS51257">
    <property type="entry name" value="PROKAR_LIPOPROTEIN"/>
    <property type="match status" value="1"/>
</dbReference>
<dbReference type="OrthoDB" id="5379199at2"/>
<proteinExistence type="predicted"/>
<accession>A0A540X6C2</accession>
<sequence length="487" mass="51218">MRNARSWLAGVAVFALVATGCDSENPPDAQKVADVTASRSAEMVRGVSASVRTMNGLPAVDSLEEALSVFSAGFDGVPLPALPSQEDEEGGSSLPDFSDEAKTNAQSARLEKYLRERVFIAEHVESTEGDSTIFLLKGEKVCTDGSVLADADCVKFVNQSELRVRATTLDDDGLELTFLIGSKRAQPVSLRFLPKATSLVVDLGGVKSAVQQLDAEAAAALPTVMVGQVELKVTKAGEQHWIVSGSILQALRLELTGEDGTIAISSERAAPLVELEADGAAKRARFLLDLNTTEVRLPYAGLAPALRGKDWTVSLSGLSFTLEATENQKDFTVAHVGLGDAQSFLSLGADKLFTLDLNSQSGRHFDLTLSRGDDGLPLVRVQPEVDLVARFFLAPLKADAEMEVPSAYEEATYRVRLTGGTGGPSLRPVRANAATGFKGGVQVVTGELSLTAGDSSVTVGAGQCLVSRENSSGGGSLVDYLQAGGCQ</sequence>
<comment type="caution">
    <text evidence="2">The sequence shown here is derived from an EMBL/GenBank/DDBJ whole genome shotgun (WGS) entry which is preliminary data.</text>
</comment>